<protein>
    <submittedName>
        <fullName evidence="2">Uncharacterized protein</fullName>
    </submittedName>
</protein>
<organism evidence="2 3">
    <name type="scientific">Giardia intestinalis (strain ATCC 50803 / WB clone C6)</name>
    <name type="common">Giardia lamblia</name>
    <dbReference type="NCBI Taxonomy" id="184922"/>
    <lineage>
        <taxon>Eukaryota</taxon>
        <taxon>Metamonada</taxon>
        <taxon>Diplomonadida</taxon>
        <taxon>Hexamitidae</taxon>
        <taxon>Giardiinae</taxon>
        <taxon>Giardia</taxon>
    </lineage>
</organism>
<reference evidence="2 3" key="1">
    <citation type="journal article" date="2007" name="Science">
        <title>Genomic minimalism in the early diverging intestinal parasite Giardia lamblia.</title>
        <authorList>
            <person name="Morrison H.G."/>
            <person name="McArthur A.G."/>
            <person name="Gillin F.D."/>
            <person name="Aley S.B."/>
            <person name="Adam R.D."/>
            <person name="Olsen G.J."/>
            <person name="Best A.A."/>
            <person name="Cande W.Z."/>
            <person name="Chen F."/>
            <person name="Cipriano M.J."/>
            <person name="Davids B.J."/>
            <person name="Dawson S.C."/>
            <person name="Elmendorf H.G."/>
            <person name="Hehl A.B."/>
            <person name="Holder M.E."/>
            <person name="Huse S.M."/>
            <person name="Kim U.U."/>
            <person name="Lasek-Nesselquist E."/>
            <person name="Manning G."/>
            <person name="Nigam A."/>
            <person name="Nixon J.E."/>
            <person name="Palm D."/>
            <person name="Passamaneck N.E."/>
            <person name="Prabhu A."/>
            <person name="Reich C.I."/>
            <person name="Reiner D.S."/>
            <person name="Samuelson J."/>
            <person name="Svard S.G."/>
            <person name="Sogin M.L."/>
        </authorList>
    </citation>
    <scope>NUCLEOTIDE SEQUENCE [LARGE SCALE GENOMIC DNA]</scope>
    <source>
        <strain evidence="2 3">WB C6</strain>
    </source>
</reference>
<keyword evidence="1" id="KW-0472">Membrane</keyword>
<keyword evidence="3" id="KW-1185">Reference proteome</keyword>
<evidence type="ECO:0000256" key="1">
    <source>
        <dbReference type="SAM" id="Phobius"/>
    </source>
</evidence>
<proteinExistence type="predicted"/>
<keyword evidence="1" id="KW-1133">Transmembrane helix</keyword>
<sequence length="117" mass="13075">MVTNLRIDYFARGEEVPLFPKILRNSLMIHSFPNPLLTTLFLSATILLFVWTLLRACIIPRKPALGPHNFMRLTGAFIFIVGLAKQASLFIADRPYSVNEALLNMLIGFAGATLTLL</sequence>
<evidence type="ECO:0000313" key="3">
    <source>
        <dbReference type="Proteomes" id="UP000001548"/>
    </source>
</evidence>
<dbReference type="AlphaFoldDB" id="A0A644FAX6"/>
<comment type="caution">
    <text evidence="2">The sequence shown here is derived from an EMBL/GenBank/DDBJ whole genome shotgun (WGS) entry which is preliminary data.</text>
</comment>
<feature type="transmembrane region" description="Helical" evidence="1">
    <location>
        <begin position="36"/>
        <end position="58"/>
    </location>
</feature>
<gene>
    <name evidence="2" type="ORF">GL50803_0028433</name>
</gene>
<feature type="transmembrane region" description="Helical" evidence="1">
    <location>
        <begin position="70"/>
        <end position="92"/>
    </location>
</feature>
<keyword evidence="1" id="KW-0812">Transmembrane</keyword>
<dbReference type="InParanoid" id="A0A644FAX6"/>
<evidence type="ECO:0000313" key="2">
    <source>
        <dbReference type="EMBL" id="KAE8305582.1"/>
    </source>
</evidence>
<dbReference type="EMBL" id="AACB03000001">
    <property type="protein sequence ID" value="KAE8305582.1"/>
    <property type="molecule type" value="Genomic_DNA"/>
</dbReference>
<accession>A0A644FAX6</accession>
<name>A0A644FAX6_GIAIC</name>
<dbReference type="Proteomes" id="UP000001548">
    <property type="component" value="Unassembled WGS sequence"/>
</dbReference>